<dbReference type="PRINTS" id="PR00344">
    <property type="entry name" value="BCTRLSENSOR"/>
</dbReference>
<keyword evidence="7" id="KW-0812">Transmembrane</keyword>
<evidence type="ECO:0000256" key="4">
    <source>
        <dbReference type="ARBA" id="ARBA00022679"/>
    </source>
</evidence>
<dbReference type="SUPFAM" id="SSF55874">
    <property type="entry name" value="ATPase domain of HSP90 chaperone/DNA topoisomerase II/histidine kinase"/>
    <property type="match status" value="1"/>
</dbReference>
<keyword evidence="10" id="KW-1185">Reference proteome</keyword>
<dbReference type="AlphaFoldDB" id="A0A4V3JSH6"/>
<dbReference type="GO" id="GO:0004721">
    <property type="term" value="F:phosphoprotein phosphatase activity"/>
    <property type="evidence" value="ECO:0007669"/>
    <property type="project" value="TreeGrafter"/>
</dbReference>
<feature type="transmembrane region" description="Helical" evidence="7">
    <location>
        <begin position="53"/>
        <end position="72"/>
    </location>
</feature>
<evidence type="ECO:0000256" key="2">
    <source>
        <dbReference type="ARBA" id="ARBA00012438"/>
    </source>
</evidence>
<dbReference type="SMART" id="SM00388">
    <property type="entry name" value="HisKA"/>
    <property type="match status" value="1"/>
</dbReference>
<keyword evidence="4" id="KW-0808">Transferase</keyword>
<evidence type="ECO:0000313" key="10">
    <source>
        <dbReference type="Proteomes" id="UP000297693"/>
    </source>
</evidence>
<organism evidence="9 10">
    <name type="scientific">Leptospira ognonensis</name>
    <dbReference type="NCBI Taxonomy" id="2484945"/>
    <lineage>
        <taxon>Bacteria</taxon>
        <taxon>Pseudomonadati</taxon>
        <taxon>Spirochaetota</taxon>
        <taxon>Spirochaetia</taxon>
        <taxon>Leptospirales</taxon>
        <taxon>Leptospiraceae</taxon>
        <taxon>Leptospira</taxon>
    </lineage>
</organism>
<dbReference type="InterPro" id="IPR050351">
    <property type="entry name" value="BphY/WalK/GraS-like"/>
</dbReference>
<name>A0A4V3JSH6_9LEPT</name>
<keyword evidence="7" id="KW-1133">Transmembrane helix</keyword>
<evidence type="ECO:0000256" key="6">
    <source>
        <dbReference type="ARBA" id="ARBA00023012"/>
    </source>
</evidence>
<dbReference type="GO" id="GO:0005886">
    <property type="term" value="C:plasma membrane"/>
    <property type="evidence" value="ECO:0007669"/>
    <property type="project" value="TreeGrafter"/>
</dbReference>
<proteinExistence type="predicted"/>
<comment type="caution">
    <text evidence="9">The sequence shown here is derived from an EMBL/GenBank/DDBJ whole genome shotgun (WGS) entry which is preliminary data.</text>
</comment>
<dbReference type="InterPro" id="IPR003661">
    <property type="entry name" value="HisK_dim/P_dom"/>
</dbReference>
<evidence type="ECO:0000256" key="5">
    <source>
        <dbReference type="ARBA" id="ARBA00022777"/>
    </source>
</evidence>
<dbReference type="RefSeq" id="WP_135621379.1">
    <property type="nucleotide sequence ID" value="NZ_RQGD01000002.1"/>
</dbReference>
<dbReference type="PROSITE" id="PS50109">
    <property type="entry name" value="HIS_KIN"/>
    <property type="match status" value="1"/>
</dbReference>
<dbReference type="PANTHER" id="PTHR45453:SF1">
    <property type="entry name" value="PHOSPHATE REGULON SENSOR PROTEIN PHOR"/>
    <property type="match status" value="1"/>
</dbReference>
<keyword evidence="7" id="KW-0472">Membrane</keyword>
<keyword evidence="6" id="KW-0902">Two-component regulatory system</keyword>
<evidence type="ECO:0000256" key="3">
    <source>
        <dbReference type="ARBA" id="ARBA00022553"/>
    </source>
</evidence>
<dbReference type="InterPro" id="IPR005467">
    <property type="entry name" value="His_kinase_dom"/>
</dbReference>
<dbReference type="GO" id="GO:0016036">
    <property type="term" value="P:cellular response to phosphate starvation"/>
    <property type="evidence" value="ECO:0007669"/>
    <property type="project" value="TreeGrafter"/>
</dbReference>
<reference evidence="9" key="1">
    <citation type="journal article" date="2019" name="PLoS Negl. Trop. Dis.">
        <title>Revisiting the worldwide diversity of Leptospira species in the environment.</title>
        <authorList>
            <person name="Vincent A.T."/>
            <person name="Schiettekatte O."/>
            <person name="Bourhy P."/>
            <person name="Veyrier F.J."/>
            <person name="Picardeau M."/>
        </authorList>
    </citation>
    <scope>NUCLEOTIDE SEQUENCE [LARGE SCALE GENOMIC DNA]</scope>
    <source>
        <strain evidence="9">201702476</strain>
    </source>
</reference>
<dbReference type="SUPFAM" id="SSF47384">
    <property type="entry name" value="Homodimeric domain of signal transducing histidine kinase"/>
    <property type="match status" value="1"/>
</dbReference>
<evidence type="ECO:0000256" key="1">
    <source>
        <dbReference type="ARBA" id="ARBA00000085"/>
    </source>
</evidence>
<protein>
    <recommendedName>
        <fullName evidence="2">histidine kinase</fullName>
        <ecNumber evidence="2">2.7.13.3</ecNumber>
    </recommendedName>
</protein>
<dbReference type="SMART" id="SM00387">
    <property type="entry name" value="HATPase_c"/>
    <property type="match status" value="1"/>
</dbReference>
<dbReference type="InterPro" id="IPR036097">
    <property type="entry name" value="HisK_dim/P_sf"/>
</dbReference>
<keyword evidence="3" id="KW-0597">Phosphoprotein</keyword>
<dbReference type="PANTHER" id="PTHR45453">
    <property type="entry name" value="PHOSPHATE REGULON SENSOR PROTEIN PHOR"/>
    <property type="match status" value="1"/>
</dbReference>
<evidence type="ECO:0000313" key="9">
    <source>
        <dbReference type="EMBL" id="TGL63970.1"/>
    </source>
</evidence>
<dbReference type="Pfam" id="PF00512">
    <property type="entry name" value="HisKA"/>
    <property type="match status" value="1"/>
</dbReference>
<keyword evidence="5 9" id="KW-0418">Kinase</keyword>
<dbReference type="EMBL" id="RQGD01000002">
    <property type="protein sequence ID" value="TGL63970.1"/>
    <property type="molecule type" value="Genomic_DNA"/>
</dbReference>
<feature type="domain" description="Histidine kinase" evidence="8">
    <location>
        <begin position="87"/>
        <end position="287"/>
    </location>
</feature>
<dbReference type="InterPro" id="IPR003594">
    <property type="entry name" value="HATPase_dom"/>
</dbReference>
<evidence type="ECO:0000256" key="7">
    <source>
        <dbReference type="SAM" id="Phobius"/>
    </source>
</evidence>
<dbReference type="InterPro" id="IPR036890">
    <property type="entry name" value="HATPase_C_sf"/>
</dbReference>
<gene>
    <name evidence="9" type="ORF">EHQ58_00510</name>
</gene>
<dbReference type="CDD" id="cd00082">
    <property type="entry name" value="HisKA"/>
    <property type="match status" value="1"/>
</dbReference>
<accession>A0A4V3JSH6</accession>
<dbReference type="GO" id="GO:0000155">
    <property type="term" value="F:phosphorelay sensor kinase activity"/>
    <property type="evidence" value="ECO:0007669"/>
    <property type="project" value="InterPro"/>
</dbReference>
<dbReference type="Gene3D" id="3.30.565.10">
    <property type="entry name" value="Histidine kinase-like ATPase, C-terminal domain"/>
    <property type="match status" value="1"/>
</dbReference>
<sequence>MIFALSWLTLTLSLGVWWWILGLRQARTISEISTNDKSHEELSRVSRMLKLEGSFFLFMLGVGGVTLAMFSYRDYKRALLITDFFTTVTHEMKTPLASLQLQVEGLIEDNPNSPITNKFKKLLIENKRIESRMDKAFYLASLMQGEKLFLENFRFSELFRGLQDEFPILKLSMEMDSEPNLYGDKKALESILKNIFENSMRHGQASEIHIQVTKYSDKKVNIRIIDNGMGFHGNWKEITTPFMRHTNTSGTGIGLYIAKKLLEKMNGKLTLAPSEIGFTAILTLNFT</sequence>
<dbReference type="Gene3D" id="1.10.287.130">
    <property type="match status" value="1"/>
</dbReference>
<dbReference type="InterPro" id="IPR004358">
    <property type="entry name" value="Sig_transdc_His_kin-like_C"/>
</dbReference>
<dbReference type="EC" id="2.7.13.3" evidence="2"/>
<dbReference type="Proteomes" id="UP000297693">
    <property type="component" value="Unassembled WGS sequence"/>
</dbReference>
<evidence type="ECO:0000259" key="8">
    <source>
        <dbReference type="PROSITE" id="PS50109"/>
    </source>
</evidence>
<dbReference type="OrthoDB" id="9804645at2"/>
<dbReference type="Pfam" id="PF02518">
    <property type="entry name" value="HATPase_c"/>
    <property type="match status" value="1"/>
</dbReference>
<comment type="catalytic activity">
    <reaction evidence="1">
        <text>ATP + protein L-histidine = ADP + protein N-phospho-L-histidine.</text>
        <dbReference type="EC" id="2.7.13.3"/>
    </reaction>
</comment>